<keyword evidence="2" id="KW-1185">Reference proteome</keyword>
<reference evidence="2" key="1">
    <citation type="submission" date="2016-10" db="EMBL/GenBank/DDBJ databases">
        <authorList>
            <person name="Varghese N."/>
            <person name="Submissions S."/>
        </authorList>
    </citation>
    <scope>NUCLEOTIDE SEQUENCE [LARGE SCALE GENOMIC DNA]</scope>
    <source>
        <strain evidence="2">VPI 5359</strain>
    </source>
</reference>
<accession>A0A1H3BIZ0</accession>
<dbReference type="EMBL" id="FNOU01000002">
    <property type="protein sequence ID" value="SDX41049.1"/>
    <property type="molecule type" value="Genomic_DNA"/>
</dbReference>
<gene>
    <name evidence="1" type="ORF">SAMN04488579_10272</name>
</gene>
<dbReference type="Proteomes" id="UP000199652">
    <property type="component" value="Unassembled WGS sequence"/>
</dbReference>
<evidence type="ECO:0000313" key="2">
    <source>
        <dbReference type="Proteomes" id="UP000199652"/>
    </source>
</evidence>
<proteinExistence type="predicted"/>
<dbReference type="RefSeq" id="WP_090242765.1">
    <property type="nucleotide sequence ID" value="NZ_FNOU01000002.1"/>
</dbReference>
<dbReference type="STRING" id="1528.SAMN04488579_10272"/>
<evidence type="ECO:0000313" key="1">
    <source>
        <dbReference type="EMBL" id="SDX41049.1"/>
    </source>
</evidence>
<name>A0A1H3BIZ0_EUBBA</name>
<dbReference type="AlphaFoldDB" id="A0A1H3BIZ0"/>
<protein>
    <submittedName>
        <fullName evidence="1">Uncharacterized protein</fullName>
    </submittedName>
</protein>
<organism evidence="1 2">
    <name type="scientific">Eubacterium barkeri</name>
    <name type="common">Clostridium barkeri</name>
    <dbReference type="NCBI Taxonomy" id="1528"/>
    <lineage>
        <taxon>Bacteria</taxon>
        <taxon>Bacillati</taxon>
        <taxon>Bacillota</taxon>
        <taxon>Clostridia</taxon>
        <taxon>Eubacteriales</taxon>
        <taxon>Eubacteriaceae</taxon>
        <taxon>Eubacterium</taxon>
    </lineage>
</organism>
<sequence length="69" mass="8008">MGEIEKTIETFLERDRAEKVEALKSEKKAVPVKVDCKVAKEIFYQTAVLKNIQNELNEIKELLGSRKMR</sequence>